<dbReference type="EMBL" id="MLKD01000008">
    <property type="protein sequence ID" value="OQE23678.1"/>
    <property type="molecule type" value="Genomic_DNA"/>
</dbReference>
<reference evidence="3" key="1">
    <citation type="journal article" date="2017" name="Nat. Microbiol.">
        <title>Global analysis of biosynthetic gene clusters reveals vast potential of secondary metabolite production in Penicillium species.</title>
        <authorList>
            <person name="Nielsen J.C."/>
            <person name="Grijseels S."/>
            <person name="Prigent S."/>
            <person name="Ji B."/>
            <person name="Dainat J."/>
            <person name="Nielsen K.F."/>
            <person name="Frisvad J.C."/>
            <person name="Workman M."/>
            <person name="Nielsen J."/>
        </authorList>
    </citation>
    <scope>NUCLEOTIDE SEQUENCE [LARGE SCALE GENOMIC DNA]</scope>
    <source>
        <strain evidence="3">IBT 24891</strain>
    </source>
</reference>
<comment type="caution">
    <text evidence="2">The sequence shown here is derived from an EMBL/GenBank/DDBJ whole genome shotgun (WGS) entry which is preliminary data.</text>
</comment>
<evidence type="ECO:0000313" key="3">
    <source>
        <dbReference type="Proteomes" id="UP000191285"/>
    </source>
</evidence>
<keyword evidence="1" id="KW-0732">Signal</keyword>
<sequence>MRYWFILVLVYAFKAIAVPSDQVLDTTDDDDTLVDQSDCNPWKAEKCLKKCEKYICN</sequence>
<dbReference type="Proteomes" id="UP000191285">
    <property type="component" value="Unassembled WGS sequence"/>
</dbReference>
<name>A0A1V6TB69_9EURO</name>
<evidence type="ECO:0000256" key="1">
    <source>
        <dbReference type="SAM" id="SignalP"/>
    </source>
</evidence>
<proteinExistence type="predicted"/>
<feature type="chain" id="PRO_5012618940" evidence="1">
    <location>
        <begin position="18"/>
        <end position="57"/>
    </location>
</feature>
<feature type="signal peptide" evidence="1">
    <location>
        <begin position="1"/>
        <end position="17"/>
    </location>
</feature>
<evidence type="ECO:0000313" key="2">
    <source>
        <dbReference type="EMBL" id="OQE23678.1"/>
    </source>
</evidence>
<organism evidence="2 3">
    <name type="scientific">Penicillium steckii</name>
    <dbReference type="NCBI Taxonomy" id="303698"/>
    <lineage>
        <taxon>Eukaryota</taxon>
        <taxon>Fungi</taxon>
        <taxon>Dikarya</taxon>
        <taxon>Ascomycota</taxon>
        <taxon>Pezizomycotina</taxon>
        <taxon>Eurotiomycetes</taxon>
        <taxon>Eurotiomycetidae</taxon>
        <taxon>Eurotiales</taxon>
        <taxon>Aspergillaceae</taxon>
        <taxon>Penicillium</taxon>
    </lineage>
</organism>
<gene>
    <name evidence="2" type="ORF">PENSTE_c008G06821</name>
</gene>
<keyword evidence="3" id="KW-1185">Reference proteome</keyword>
<protein>
    <submittedName>
        <fullName evidence="2">Uncharacterized protein</fullName>
    </submittedName>
</protein>
<accession>A0A1V6TB69</accession>
<dbReference type="AlphaFoldDB" id="A0A1V6TB69"/>